<feature type="region of interest" description="Disordered" evidence="2">
    <location>
        <begin position="81"/>
        <end position="115"/>
    </location>
</feature>
<dbReference type="RefSeq" id="XP_024717873.1">
    <property type="nucleotide sequence ID" value="XM_024864623.1"/>
</dbReference>
<proteinExistence type="predicted"/>
<gene>
    <name evidence="4" type="ORF">M430DRAFT_22042</name>
</gene>
<dbReference type="InParanoid" id="A0A2T3AT72"/>
<dbReference type="EMBL" id="KZ679016">
    <property type="protein sequence ID" value="PSS10694.1"/>
    <property type="molecule type" value="Genomic_DNA"/>
</dbReference>
<dbReference type="Pfam" id="PF14555">
    <property type="entry name" value="UBA_4"/>
    <property type="match status" value="1"/>
</dbReference>
<dbReference type="InterPro" id="IPR055335">
    <property type="entry name" value="Ucp6/RUP1"/>
</dbReference>
<dbReference type="PROSITE" id="PS51140">
    <property type="entry name" value="CUE"/>
    <property type="match status" value="1"/>
</dbReference>
<dbReference type="GO" id="GO:0016579">
    <property type="term" value="P:protein deubiquitination"/>
    <property type="evidence" value="ECO:0007669"/>
    <property type="project" value="TreeGrafter"/>
</dbReference>
<evidence type="ECO:0000256" key="1">
    <source>
        <dbReference type="SAM" id="Coils"/>
    </source>
</evidence>
<dbReference type="InterPro" id="IPR003892">
    <property type="entry name" value="CUE"/>
</dbReference>
<feature type="region of interest" description="Disordered" evidence="2">
    <location>
        <begin position="477"/>
        <end position="497"/>
    </location>
</feature>
<dbReference type="OrthoDB" id="4489171at2759"/>
<dbReference type="STRING" id="857342.A0A2T3AT72"/>
<keyword evidence="1" id="KW-0175">Coiled coil</keyword>
<feature type="compositionally biased region" description="Polar residues" evidence="2">
    <location>
        <begin position="101"/>
        <end position="112"/>
    </location>
</feature>
<dbReference type="PANTHER" id="PTHR39597">
    <property type="entry name" value="UBA DOMAIN-CONTAINING PROTEIN RUP1"/>
    <property type="match status" value="1"/>
</dbReference>
<accession>A0A2T3AT72</accession>
<sequence>MASFQPTEEDVETFLSMVPDLSRAQVIARLKGNNNNVDQAVNEYFDNLGGPNKYEWDEGAFQADRNGLSNTHGPEFNVQSADDTGPFGGRFDGGLSRPPSRISNTRFPADTSTYDEGDRDLHEALAASRAEAGLPPQDTGVISTDQPFFGPANRSQYEPGKWDLVPTGRTYAQEILLDPEPAERKREPDAPAFLKPSVEDHRLGALLTIYHEIPIVREIFLDRKNVVSNYGSGNEWWTGKAIELPTMNGPADPGSELRQEMQRLMAFLDKTDRSYGSADALANLPAVKEQQRHAFGDGVEVAVLKAYRELLEDSDSVGAIKKLFSIGVDGPQQTNFEEFAILRLDLPPKNSELETIYDIADATLWNLGPLEPLELSNSPYLSHIADVIVFQLDGDSSSKGVEVPAVWYPDRYLESGRQAALDMRLRKSDIKEALRRIEIMEESLTNYTIPGKKTVKVQDLFRATLQHDAEEIKDDAGLDQTGDNLEGIPSTQKSPMTKNLSSEIRKLMKSIDRKLLSLNEEKEKARDALRQLSKLYTQPSDDPTQPPLHKYTLRGVSTSKSTMYICTQAESNLIDLDIKGDDSRPKGDQWWRISYASSGTNPITVEKTTEETVLEAARTYKSEDKFSLLVYASDKAMSWERQPLPKALETFVRYDNALFRSEFPNEVTSPKSPGKRKFDSSSDESSESAKWSGGVSVKGGENGVNVIEREIGGSEPEDGGAHANRNERHEVFIGVDPSTHAKAEGSSARQEMQERGSMRMLSGRIIGSAENATTVDSMDLDPVVEDDHVAEESGAVKHAGSSA</sequence>
<dbReference type="GO" id="GO:0005829">
    <property type="term" value="C:cytosol"/>
    <property type="evidence" value="ECO:0007669"/>
    <property type="project" value="TreeGrafter"/>
</dbReference>
<organism evidence="4 5">
    <name type="scientific">Amorphotheca resinae ATCC 22711</name>
    <dbReference type="NCBI Taxonomy" id="857342"/>
    <lineage>
        <taxon>Eukaryota</taxon>
        <taxon>Fungi</taxon>
        <taxon>Dikarya</taxon>
        <taxon>Ascomycota</taxon>
        <taxon>Pezizomycotina</taxon>
        <taxon>Leotiomycetes</taxon>
        <taxon>Helotiales</taxon>
        <taxon>Amorphothecaceae</taxon>
        <taxon>Amorphotheca</taxon>
    </lineage>
</organism>
<evidence type="ECO:0000256" key="2">
    <source>
        <dbReference type="SAM" id="MobiDB-lite"/>
    </source>
</evidence>
<reference evidence="4 5" key="1">
    <citation type="journal article" date="2018" name="New Phytol.">
        <title>Comparative genomics and transcriptomics depict ericoid mycorrhizal fungi as versatile saprotrophs and plant mutualists.</title>
        <authorList>
            <person name="Martino E."/>
            <person name="Morin E."/>
            <person name="Grelet G.A."/>
            <person name="Kuo A."/>
            <person name="Kohler A."/>
            <person name="Daghino S."/>
            <person name="Barry K.W."/>
            <person name="Cichocki N."/>
            <person name="Clum A."/>
            <person name="Dockter R.B."/>
            <person name="Hainaut M."/>
            <person name="Kuo R.C."/>
            <person name="LaButti K."/>
            <person name="Lindahl B.D."/>
            <person name="Lindquist E.A."/>
            <person name="Lipzen A."/>
            <person name="Khouja H.R."/>
            <person name="Magnuson J."/>
            <person name="Murat C."/>
            <person name="Ohm R.A."/>
            <person name="Singer S.W."/>
            <person name="Spatafora J.W."/>
            <person name="Wang M."/>
            <person name="Veneault-Fourrey C."/>
            <person name="Henrissat B."/>
            <person name="Grigoriev I.V."/>
            <person name="Martin F.M."/>
            <person name="Perotto S."/>
        </authorList>
    </citation>
    <scope>NUCLEOTIDE SEQUENCE [LARGE SCALE GENOMIC DNA]</scope>
    <source>
        <strain evidence="4 5">ATCC 22711</strain>
    </source>
</reference>
<protein>
    <recommendedName>
        <fullName evidence="3">CUE domain-containing protein</fullName>
    </recommendedName>
</protein>
<feature type="region of interest" description="Disordered" evidence="2">
    <location>
        <begin position="664"/>
        <end position="703"/>
    </location>
</feature>
<dbReference type="GO" id="GO:0043130">
    <property type="term" value="F:ubiquitin binding"/>
    <property type="evidence" value="ECO:0007669"/>
    <property type="project" value="InterPro"/>
</dbReference>
<dbReference type="PANTHER" id="PTHR39597:SF1">
    <property type="entry name" value="UBA DOMAIN-CONTAINING PROTEIN RUP1"/>
    <property type="match status" value="1"/>
</dbReference>
<feature type="coiled-coil region" evidence="1">
    <location>
        <begin position="508"/>
        <end position="538"/>
    </location>
</feature>
<evidence type="ECO:0000313" key="4">
    <source>
        <dbReference type="EMBL" id="PSS10694.1"/>
    </source>
</evidence>
<evidence type="ECO:0000313" key="5">
    <source>
        <dbReference type="Proteomes" id="UP000241818"/>
    </source>
</evidence>
<dbReference type="Proteomes" id="UP000241818">
    <property type="component" value="Unassembled WGS sequence"/>
</dbReference>
<feature type="region of interest" description="Disordered" evidence="2">
    <location>
        <begin position="736"/>
        <end position="757"/>
    </location>
</feature>
<dbReference type="AlphaFoldDB" id="A0A2T3AT72"/>
<feature type="domain" description="CUE" evidence="3">
    <location>
        <begin position="6"/>
        <end position="48"/>
    </location>
</feature>
<name>A0A2T3AT72_AMORE</name>
<dbReference type="GO" id="GO:0005634">
    <property type="term" value="C:nucleus"/>
    <property type="evidence" value="ECO:0007669"/>
    <property type="project" value="TreeGrafter"/>
</dbReference>
<dbReference type="GeneID" id="36572704"/>
<evidence type="ECO:0000259" key="3">
    <source>
        <dbReference type="PROSITE" id="PS51140"/>
    </source>
</evidence>
<keyword evidence="5" id="KW-1185">Reference proteome</keyword>